<dbReference type="EMBL" id="CP043494">
    <property type="protein sequence ID" value="WNG43823.1"/>
    <property type="molecule type" value="Genomic_DNA"/>
</dbReference>
<organism evidence="1 2">
    <name type="scientific">Archangium minus</name>
    <dbReference type="NCBI Taxonomy" id="83450"/>
    <lineage>
        <taxon>Bacteria</taxon>
        <taxon>Pseudomonadati</taxon>
        <taxon>Myxococcota</taxon>
        <taxon>Myxococcia</taxon>
        <taxon>Myxococcales</taxon>
        <taxon>Cystobacterineae</taxon>
        <taxon>Archangiaceae</taxon>
        <taxon>Archangium</taxon>
    </lineage>
</organism>
<evidence type="ECO:0008006" key="3">
    <source>
        <dbReference type="Google" id="ProtNLM"/>
    </source>
</evidence>
<keyword evidence="2" id="KW-1185">Reference proteome</keyword>
<dbReference type="RefSeq" id="WP_395815568.1">
    <property type="nucleotide sequence ID" value="NZ_CP043494.1"/>
</dbReference>
<sequence>MHMWNKGLVAAVLVVGVGAGCGGTEQEAQNESSGSPVLAQYLNRGTELEALDGDNQCPSWKFCKELDGNKNITHVFFDFPSKKDLEPGKDYKVYSYTDQRGWEEVTDRVKDQGGPCDELGLSYRFELPGPDRHAKVCVAFKDRSYKVEFGHKEDGLCKKDGEGKCKDEDHAL</sequence>
<dbReference type="PROSITE" id="PS51257">
    <property type="entry name" value="PROKAR_LIPOPROTEIN"/>
    <property type="match status" value="1"/>
</dbReference>
<proteinExistence type="predicted"/>
<dbReference type="Proteomes" id="UP001611383">
    <property type="component" value="Chromosome"/>
</dbReference>
<reference evidence="1 2" key="1">
    <citation type="submission" date="2019-08" db="EMBL/GenBank/DDBJ databases">
        <title>Archangium and Cystobacter genomes.</title>
        <authorList>
            <person name="Chen I.-C.K."/>
            <person name="Wielgoss S."/>
        </authorList>
    </citation>
    <scope>NUCLEOTIDE SEQUENCE [LARGE SCALE GENOMIC DNA]</scope>
    <source>
        <strain evidence="1 2">Cbm 6</strain>
    </source>
</reference>
<evidence type="ECO:0000313" key="2">
    <source>
        <dbReference type="Proteomes" id="UP001611383"/>
    </source>
</evidence>
<gene>
    <name evidence="1" type="ORF">F0U60_06720</name>
</gene>
<protein>
    <recommendedName>
        <fullName evidence="3">Lipoprotein</fullName>
    </recommendedName>
</protein>
<name>A0ABY9WJB9_9BACT</name>
<accession>A0ABY9WJB9</accession>
<evidence type="ECO:0000313" key="1">
    <source>
        <dbReference type="EMBL" id="WNG43823.1"/>
    </source>
</evidence>